<feature type="domain" description="Major facilitator superfamily (MFS) profile" evidence="6">
    <location>
        <begin position="1"/>
        <end position="418"/>
    </location>
</feature>
<dbReference type="InterPro" id="IPR005829">
    <property type="entry name" value="Sugar_transporter_CS"/>
</dbReference>
<organism evidence="7">
    <name type="scientific">marine sediment metagenome</name>
    <dbReference type="NCBI Taxonomy" id="412755"/>
    <lineage>
        <taxon>unclassified sequences</taxon>
        <taxon>metagenomes</taxon>
        <taxon>ecological metagenomes</taxon>
    </lineage>
</organism>
<proteinExistence type="predicted"/>
<comment type="caution">
    <text evidence="7">The sequence shown here is derived from an EMBL/GenBank/DDBJ whole genome shotgun (WGS) entry which is preliminary data.</text>
</comment>
<dbReference type="PANTHER" id="PTHR23518">
    <property type="entry name" value="C-METHYLTRANSFERASE"/>
    <property type="match status" value="1"/>
</dbReference>
<feature type="transmembrane region" description="Helical" evidence="5">
    <location>
        <begin position="301"/>
        <end position="319"/>
    </location>
</feature>
<feature type="transmembrane region" description="Helical" evidence="5">
    <location>
        <begin position="51"/>
        <end position="72"/>
    </location>
</feature>
<dbReference type="InterPro" id="IPR020846">
    <property type="entry name" value="MFS_dom"/>
</dbReference>
<dbReference type="PROSITE" id="PS50850">
    <property type="entry name" value="MFS"/>
    <property type="match status" value="1"/>
</dbReference>
<dbReference type="PANTHER" id="PTHR23518:SF2">
    <property type="entry name" value="MAJOR FACILITATOR SUPERFAMILY TRANSPORTER"/>
    <property type="match status" value="1"/>
</dbReference>
<keyword evidence="3 5" id="KW-1133">Transmembrane helix</keyword>
<dbReference type="InterPro" id="IPR011701">
    <property type="entry name" value="MFS"/>
</dbReference>
<feature type="transmembrane region" description="Helical" evidence="5">
    <location>
        <begin position="107"/>
        <end position="131"/>
    </location>
</feature>
<dbReference type="GO" id="GO:0016020">
    <property type="term" value="C:membrane"/>
    <property type="evidence" value="ECO:0007669"/>
    <property type="project" value="UniProtKB-SubCell"/>
</dbReference>
<feature type="transmembrane region" description="Helical" evidence="5">
    <location>
        <begin position="21"/>
        <end position="39"/>
    </location>
</feature>
<evidence type="ECO:0000256" key="5">
    <source>
        <dbReference type="SAM" id="Phobius"/>
    </source>
</evidence>
<gene>
    <name evidence="7" type="ORF">LCGC14_1244480</name>
</gene>
<feature type="transmembrane region" description="Helical" evidence="5">
    <location>
        <begin position="274"/>
        <end position="294"/>
    </location>
</feature>
<sequence>MTIHKADKDRFTEDFSKMLKIVPLNSLGFFFIGFLIPVITRTSMGATGIQLSLVVSVQVLGRVLGGFITGFITDRINSRKILVLIGSFGRALSYFIIYAAIITNLILLLGVGTFILGFMAGVFWVPFNTIIAEKSSKNHRSQAYGKRDSLNAIGQIFGALLGFSLLMFGGIFTINPIILYGSIPFYGLSNFWAGIRFYNKVDESITFKENSGMELDSLNTHPANSKFSFSRPVLIGIIFLISVLFLGSVNGSIAKPFLNVYLIENIESNVNLVILAYLPAGILATLFAPILGKIVDRMPPVLGITIISLSGALVTWLLINSENIWMFSGLLLVDLTIVISGGLFFQNLVSRINIEHRGKILGMGEFITSLGSVIGPILGGIAWDFISPQFPFIISIFVELSLIPLYLVVVYYLLPHLAETYEIREKNQ</sequence>
<keyword evidence="2 5" id="KW-0812">Transmembrane</keyword>
<dbReference type="Gene3D" id="1.20.1250.20">
    <property type="entry name" value="MFS general substrate transporter like domains"/>
    <property type="match status" value="2"/>
</dbReference>
<evidence type="ECO:0000256" key="4">
    <source>
        <dbReference type="ARBA" id="ARBA00023136"/>
    </source>
</evidence>
<feature type="transmembrane region" description="Helical" evidence="5">
    <location>
        <begin position="177"/>
        <end position="198"/>
    </location>
</feature>
<dbReference type="InterPro" id="IPR036259">
    <property type="entry name" value="MFS_trans_sf"/>
</dbReference>
<feature type="transmembrane region" description="Helical" evidence="5">
    <location>
        <begin position="81"/>
        <end position="101"/>
    </location>
</feature>
<dbReference type="PROSITE" id="PS00217">
    <property type="entry name" value="SUGAR_TRANSPORT_2"/>
    <property type="match status" value="1"/>
</dbReference>
<feature type="transmembrane region" description="Helical" evidence="5">
    <location>
        <begin position="366"/>
        <end position="386"/>
    </location>
</feature>
<dbReference type="EMBL" id="LAZR01006755">
    <property type="protein sequence ID" value="KKM89858.1"/>
    <property type="molecule type" value="Genomic_DNA"/>
</dbReference>
<dbReference type="Pfam" id="PF07690">
    <property type="entry name" value="MFS_1"/>
    <property type="match status" value="1"/>
</dbReference>
<feature type="transmembrane region" description="Helical" evidence="5">
    <location>
        <begin position="392"/>
        <end position="414"/>
    </location>
</feature>
<keyword evidence="4 5" id="KW-0472">Membrane</keyword>
<feature type="transmembrane region" description="Helical" evidence="5">
    <location>
        <begin position="233"/>
        <end position="254"/>
    </location>
</feature>
<evidence type="ECO:0000256" key="2">
    <source>
        <dbReference type="ARBA" id="ARBA00022692"/>
    </source>
</evidence>
<name>A0A0F9L8P7_9ZZZZ</name>
<evidence type="ECO:0000256" key="1">
    <source>
        <dbReference type="ARBA" id="ARBA00004141"/>
    </source>
</evidence>
<feature type="transmembrane region" description="Helical" evidence="5">
    <location>
        <begin position="325"/>
        <end position="345"/>
    </location>
</feature>
<reference evidence="7" key="1">
    <citation type="journal article" date="2015" name="Nature">
        <title>Complex archaea that bridge the gap between prokaryotes and eukaryotes.</title>
        <authorList>
            <person name="Spang A."/>
            <person name="Saw J.H."/>
            <person name="Jorgensen S.L."/>
            <person name="Zaremba-Niedzwiedzka K."/>
            <person name="Martijn J."/>
            <person name="Lind A.E."/>
            <person name="van Eijk R."/>
            <person name="Schleper C."/>
            <person name="Guy L."/>
            <person name="Ettema T.J."/>
        </authorList>
    </citation>
    <scope>NUCLEOTIDE SEQUENCE</scope>
</reference>
<dbReference type="GO" id="GO:0022857">
    <property type="term" value="F:transmembrane transporter activity"/>
    <property type="evidence" value="ECO:0007669"/>
    <property type="project" value="InterPro"/>
</dbReference>
<evidence type="ECO:0000256" key="3">
    <source>
        <dbReference type="ARBA" id="ARBA00022989"/>
    </source>
</evidence>
<dbReference type="SUPFAM" id="SSF103473">
    <property type="entry name" value="MFS general substrate transporter"/>
    <property type="match status" value="1"/>
</dbReference>
<evidence type="ECO:0000259" key="6">
    <source>
        <dbReference type="PROSITE" id="PS50850"/>
    </source>
</evidence>
<feature type="transmembrane region" description="Helical" evidence="5">
    <location>
        <begin position="152"/>
        <end position="171"/>
    </location>
</feature>
<comment type="subcellular location">
    <subcellularLocation>
        <location evidence="1">Membrane</location>
        <topology evidence="1">Multi-pass membrane protein</topology>
    </subcellularLocation>
</comment>
<evidence type="ECO:0000313" key="7">
    <source>
        <dbReference type="EMBL" id="KKM89858.1"/>
    </source>
</evidence>
<accession>A0A0F9L8P7</accession>
<dbReference type="AlphaFoldDB" id="A0A0F9L8P7"/>
<protein>
    <recommendedName>
        <fullName evidence="6">Major facilitator superfamily (MFS) profile domain-containing protein</fullName>
    </recommendedName>
</protein>